<evidence type="ECO:0000256" key="2">
    <source>
        <dbReference type="RuleBase" id="RU363034"/>
    </source>
</evidence>
<dbReference type="InterPro" id="IPR001314">
    <property type="entry name" value="Peptidase_S1A"/>
</dbReference>
<evidence type="ECO:0000256" key="4">
    <source>
        <dbReference type="SAM" id="Phobius"/>
    </source>
</evidence>
<dbReference type="InterPro" id="IPR018114">
    <property type="entry name" value="TRYPSIN_HIS"/>
</dbReference>
<dbReference type="PROSITE" id="PS00134">
    <property type="entry name" value="TRYPSIN_HIS"/>
    <property type="match status" value="1"/>
</dbReference>
<dbReference type="PANTHER" id="PTHR24252">
    <property type="entry name" value="ACROSIN-RELATED"/>
    <property type="match status" value="1"/>
</dbReference>
<dbReference type="Pfam" id="PF00089">
    <property type="entry name" value="Trypsin"/>
    <property type="match status" value="1"/>
</dbReference>
<feature type="transmembrane region" description="Helical" evidence="4">
    <location>
        <begin position="32"/>
        <end position="54"/>
    </location>
</feature>
<dbReference type="GO" id="GO:0008233">
    <property type="term" value="F:peptidase activity"/>
    <property type="evidence" value="ECO:0007669"/>
    <property type="project" value="UniProtKB-KW"/>
</dbReference>
<proteinExistence type="predicted"/>
<dbReference type="InterPro" id="IPR043504">
    <property type="entry name" value="Peptidase_S1_PA_chymotrypsin"/>
</dbReference>
<keyword evidence="2" id="KW-0720">Serine protease</keyword>
<dbReference type="RefSeq" id="WP_337694452.1">
    <property type="nucleotide sequence ID" value="NZ_JBBEGN010000003.1"/>
</dbReference>
<evidence type="ECO:0000313" key="7">
    <source>
        <dbReference type="Proteomes" id="UP001385809"/>
    </source>
</evidence>
<dbReference type="SMART" id="SM00020">
    <property type="entry name" value="Tryp_SPc"/>
    <property type="match status" value="1"/>
</dbReference>
<dbReference type="Proteomes" id="UP001385809">
    <property type="component" value="Unassembled WGS sequence"/>
</dbReference>
<keyword evidence="4" id="KW-1133">Transmembrane helix</keyword>
<feature type="domain" description="Peptidase S1" evidence="5">
    <location>
        <begin position="84"/>
        <end position="307"/>
    </location>
</feature>
<dbReference type="InterPro" id="IPR001254">
    <property type="entry name" value="Trypsin_dom"/>
</dbReference>
<dbReference type="PANTHER" id="PTHR24252:SF7">
    <property type="entry name" value="HYALIN"/>
    <property type="match status" value="1"/>
</dbReference>
<keyword evidence="2 6" id="KW-0645">Protease</keyword>
<dbReference type="PROSITE" id="PS50240">
    <property type="entry name" value="TRYPSIN_DOM"/>
    <property type="match status" value="1"/>
</dbReference>
<dbReference type="EMBL" id="JBBEGN010000003">
    <property type="protein sequence ID" value="MEJ2867844.1"/>
    <property type="molecule type" value="Genomic_DNA"/>
</dbReference>
<protein>
    <submittedName>
        <fullName evidence="6">Serine protease</fullName>
    </submittedName>
</protein>
<dbReference type="GO" id="GO:0006508">
    <property type="term" value="P:proteolysis"/>
    <property type="evidence" value="ECO:0007669"/>
    <property type="project" value="UniProtKB-KW"/>
</dbReference>
<dbReference type="InterPro" id="IPR033116">
    <property type="entry name" value="TRYPSIN_SER"/>
</dbReference>
<dbReference type="InterPro" id="IPR009003">
    <property type="entry name" value="Peptidase_S1_PA"/>
</dbReference>
<reference evidence="6 7" key="1">
    <citation type="submission" date="2024-03" db="EMBL/GenBank/DDBJ databases">
        <title>Actinomycetospora sp. OC33-EN08, a novel actinomycete isolated from wild orchid (Aerides multiflora).</title>
        <authorList>
            <person name="Suriyachadkun C."/>
        </authorList>
    </citation>
    <scope>NUCLEOTIDE SEQUENCE [LARGE SCALE GENOMIC DNA]</scope>
    <source>
        <strain evidence="6 7">OC33-EN08</strain>
    </source>
</reference>
<organism evidence="6 7">
    <name type="scientific">Actinomycetospora aurantiaca</name>
    <dbReference type="NCBI Taxonomy" id="3129233"/>
    <lineage>
        <taxon>Bacteria</taxon>
        <taxon>Bacillati</taxon>
        <taxon>Actinomycetota</taxon>
        <taxon>Actinomycetes</taxon>
        <taxon>Pseudonocardiales</taxon>
        <taxon>Pseudonocardiaceae</taxon>
        <taxon>Actinomycetospora</taxon>
    </lineage>
</organism>
<evidence type="ECO:0000313" key="6">
    <source>
        <dbReference type="EMBL" id="MEJ2867844.1"/>
    </source>
</evidence>
<feature type="region of interest" description="Disordered" evidence="3">
    <location>
        <begin position="59"/>
        <end position="80"/>
    </location>
</feature>
<name>A0ABU8MKK0_9PSEU</name>
<keyword evidence="7" id="KW-1185">Reference proteome</keyword>
<keyword evidence="2" id="KW-0378">Hydrolase</keyword>
<feature type="compositionally biased region" description="Gly residues" evidence="3">
    <location>
        <begin position="66"/>
        <end position="78"/>
    </location>
</feature>
<keyword evidence="4" id="KW-0472">Membrane</keyword>
<evidence type="ECO:0000256" key="3">
    <source>
        <dbReference type="SAM" id="MobiDB-lite"/>
    </source>
</evidence>
<keyword evidence="4" id="KW-0812">Transmembrane</keyword>
<dbReference type="PRINTS" id="PR00722">
    <property type="entry name" value="CHYMOTRYPSIN"/>
</dbReference>
<accession>A0ABU8MKK0</accession>
<dbReference type="Gene3D" id="2.40.10.10">
    <property type="entry name" value="Trypsin-like serine proteases"/>
    <property type="match status" value="1"/>
</dbReference>
<gene>
    <name evidence="6" type="ORF">WCD74_08720</name>
</gene>
<evidence type="ECO:0000259" key="5">
    <source>
        <dbReference type="PROSITE" id="PS50240"/>
    </source>
</evidence>
<dbReference type="PROSITE" id="PS00135">
    <property type="entry name" value="TRYPSIN_SER"/>
    <property type="match status" value="1"/>
</dbReference>
<dbReference type="CDD" id="cd00190">
    <property type="entry name" value="Tryp_SPc"/>
    <property type="match status" value="1"/>
</dbReference>
<sequence>MSEREAGGMRGTGGRHRAVVERRPRGPMVRRAALLVPTAVVVLAVVAVGLVGFGGRSSAVTTGSVGDPGDGGGPGGDGVSQARIVGGEKTTTAAEPWVVFLTDSSGFQFCGGTLVAPTKVVTAAHCTASSPERKIYAVVGRDDKQSKSGESVPVAKTWVSPTFSAVGNGLDVSVLTLQKPVTTPTLPLATADDDALYGPGTAARIYGWGATSENGTPSRYLLGATVPIREDSYCKGSASSYDPELLTCAGFDSGGVDTCQGDSGGPLVAGGKLIGITSYGDGCARAGKPGYYTRVGANAALIAKQVAS</sequence>
<keyword evidence="1" id="KW-1015">Disulfide bond</keyword>
<dbReference type="SUPFAM" id="SSF50494">
    <property type="entry name" value="Trypsin-like serine proteases"/>
    <property type="match status" value="1"/>
</dbReference>
<comment type="caution">
    <text evidence="6">The sequence shown here is derived from an EMBL/GenBank/DDBJ whole genome shotgun (WGS) entry which is preliminary data.</text>
</comment>
<evidence type="ECO:0000256" key="1">
    <source>
        <dbReference type="ARBA" id="ARBA00023157"/>
    </source>
</evidence>